<dbReference type="Gene3D" id="3.30.460.10">
    <property type="entry name" value="Beta Polymerase, domain 2"/>
    <property type="match status" value="1"/>
</dbReference>
<dbReference type="EMBL" id="JACNYK010000002">
    <property type="protein sequence ID" value="MBD1426102.1"/>
    <property type="molecule type" value="Genomic_DNA"/>
</dbReference>
<dbReference type="InterPro" id="IPR048495">
    <property type="entry name" value="LinB-like_C"/>
</dbReference>
<name>A0ABR7Y492_9SPHI</name>
<protein>
    <submittedName>
        <fullName evidence="3">Aminoglycoside 6-adenylyltransferase</fullName>
    </submittedName>
</protein>
<dbReference type="InterPro" id="IPR041633">
    <property type="entry name" value="Polbeta"/>
</dbReference>
<feature type="domain" description="Lincosamide nucleotidyltransferase-like C-terminal" evidence="2">
    <location>
        <begin position="133"/>
        <end position="241"/>
    </location>
</feature>
<dbReference type="InterPro" id="IPR043519">
    <property type="entry name" value="NT_sf"/>
</dbReference>
<evidence type="ECO:0000259" key="2">
    <source>
        <dbReference type="Pfam" id="PF21418"/>
    </source>
</evidence>
<evidence type="ECO:0000313" key="3">
    <source>
        <dbReference type="EMBL" id="MBD1426102.1"/>
    </source>
</evidence>
<comment type="caution">
    <text evidence="3">The sequence shown here is derived from an EMBL/GenBank/DDBJ whole genome shotgun (WGS) entry which is preliminary data.</text>
</comment>
<dbReference type="Proteomes" id="UP000606494">
    <property type="component" value="Unassembled WGS sequence"/>
</dbReference>
<dbReference type="Pfam" id="PF18765">
    <property type="entry name" value="Polbeta"/>
    <property type="match status" value="1"/>
</dbReference>
<feature type="domain" description="Polymerase beta nucleotidyltransferase" evidence="1">
    <location>
        <begin position="4"/>
        <end position="49"/>
    </location>
</feature>
<keyword evidence="4" id="KW-1185">Reference proteome</keyword>
<dbReference type="Pfam" id="PF21418">
    <property type="entry name" value="LinB-like_C"/>
    <property type="match status" value="1"/>
</dbReference>
<sequence length="251" mass="29182">MIDTIKSIAQKDENVSAILMYGSFTKKEGDQYSDIEFYIFLKSKKNFSAEKWVNQIYPTALYFTNEYGSEVAIFENLIRGEFHFLPVSEIDIIKSWEGFVSFSDFSEMNIIDKDGLLRETLRQIKTTSPDRTTNENILFLSSSLLNVLLTTSNLIKRQEYAHAYQSLSNVQKYILWLIRIATQQTNHWESPTKSLEKDIDQDWYSAFRLTTCDLDVDNLKAAFQHALSLSKKLFDELRIATDLQRLLHKIG</sequence>
<organism evidence="3 4">
    <name type="scientific">Sphingobacterium arenae</name>
    <dbReference type="NCBI Taxonomy" id="1280598"/>
    <lineage>
        <taxon>Bacteria</taxon>
        <taxon>Pseudomonadati</taxon>
        <taxon>Bacteroidota</taxon>
        <taxon>Sphingobacteriia</taxon>
        <taxon>Sphingobacteriales</taxon>
        <taxon>Sphingobacteriaceae</taxon>
        <taxon>Sphingobacterium</taxon>
    </lineage>
</organism>
<reference evidence="3 4" key="1">
    <citation type="submission" date="2020-08" db="EMBL/GenBank/DDBJ databases">
        <title>Sphingobacterium sp. DN00404 isolated from aquaculture water.</title>
        <authorList>
            <person name="Zhang M."/>
        </authorList>
    </citation>
    <scope>NUCLEOTIDE SEQUENCE [LARGE SCALE GENOMIC DNA]</scope>
    <source>
        <strain evidence="3 4">KCTC 32294</strain>
    </source>
</reference>
<evidence type="ECO:0000313" key="4">
    <source>
        <dbReference type="Proteomes" id="UP000606494"/>
    </source>
</evidence>
<proteinExistence type="predicted"/>
<dbReference type="Gene3D" id="1.20.120.330">
    <property type="entry name" value="Nucleotidyltransferases domain 2"/>
    <property type="match status" value="1"/>
</dbReference>
<gene>
    <name evidence="3" type="ORF">H8B17_10955</name>
</gene>
<accession>A0ABR7Y492</accession>
<dbReference type="SUPFAM" id="SSF81301">
    <property type="entry name" value="Nucleotidyltransferase"/>
    <property type="match status" value="1"/>
</dbReference>
<evidence type="ECO:0000259" key="1">
    <source>
        <dbReference type="Pfam" id="PF18765"/>
    </source>
</evidence>